<comment type="similarity">
    <text evidence="1">Belongs to the LysR transcriptional regulatory family.</text>
</comment>
<keyword evidence="3" id="KW-0238">DNA-binding</keyword>
<evidence type="ECO:0000256" key="2">
    <source>
        <dbReference type="ARBA" id="ARBA00023015"/>
    </source>
</evidence>
<evidence type="ECO:0000256" key="4">
    <source>
        <dbReference type="ARBA" id="ARBA00023163"/>
    </source>
</evidence>
<keyword evidence="7" id="KW-1185">Reference proteome</keyword>
<gene>
    <name evidence="6" type="ORF">EBM89_10955</name>
</gene>
<dbReference type="SUPFAM" id="SSF46785">
    <property type="entry name" value="Winged helix' DNA-binding domain"/>
    <property type="match status" value="1"/>
</dbReference>
<evidence type="ECO:0000259" key="5">
    <source>
        <dbReference type="PROSITE" id="PS50931"/>
    </source>
</evidence>
<dbReference type="Gene3D" id="3.40.190.10">
    <property type="entry name" value="Periplasmic binding protein-like II"/>
    <property type="match status" value="2"/>
</dbReference>
<dbReference type="InterPro" id="IPR036388">
    <property type="entry name" value="WH-like_DNA-bd_sf"/>
</dbReference>
<dbReference type="OrthoDB" id="9789529at2"/>
<proteinExistence type="inferred from homology"/>
<accession>A0A3M2J761</accession>
<dbReference type="Pfam" id="PF03466">
    <property type="entry name" value="LysR_substrate"/>
    <property type="match status" value="1"/>
</dbReference>
<name>A0A3M2J761_9CELL</name>
<evidence type="ECO:0000256" key="3">
    <source>
        <dbReference type="ARBA" id="ARBA00023125"/>
    </source>
</evidence>
<evidence type="ECO:0000313" key="7">
    <source>
        <dbReference type="Proteomes" id="UP000269289"/>
    </source>
</evidence>
<protein>
    <submittedName>
        <fullName evidence="6">LysR family transcriptional regulator</fullName>
    </submittedName>
</protein>
<feature type="domain" description="HTH lysR-type" evidence="5">
    <location>
        <begin position="2"/>
        <end position="59"/>
    </location>
</feature>
<sequence>MFDPVQLRTFLAVSETLNFTRAGARLGLSQPTVSQHMRKLEDTAGRRLLDRDTRGVALTDDGQAMATFARTILAAHDEAARYFTGSAMHGRLRFGAADDLALAQLPRVLRDFRRLHPRINLELTVAQSGVLHRRVRAGHLDLVYIKEATGQAEGHLVRRDRLVWVALPGTPVDPDAPVPLITYQGTSLTRQAAVAALTEAGRPWRITCKTVEVNGVLAALRAGIGIAVLPQSLVPDDLVPLPAAGLRLPDLGDVDITLVANPQSPAEPIQALTDAILGTGGR</sequence>
<dbReference type="InterPro" id="IPR036390">
    <property type="entry name" value="WH_DNA-bd_sf"/>
</dbReference>
<dbReference type="AlphaFoldDB" id="A0A3M2J761"/>
<dbReference type="EMBL" id="RFFI01000054">
    <property type="protein sequence ID" value="RMI09279.1"/>
    <property type="molecule type" value="Genomic_DNA"/>
</dbReference>
<dbReference type="PROSITE" id="PS50931">
    <property type="entry name" value="HTH_LYSR"/>
    <property type="match status" value="1"/>
</dbReference>
<dbReference type="Proteomes" id="UP000269289">
    <property type="component" value="Unassembled WGS sequence"/>
</dbReference>
<evidence type="ECO:0000256" key="1">
    <source>
        <dbReference type="ARBA" id="ARBA00009437"/>
    </source>
</evidence>
<dbReference type="InterPro" id="IPR005119">
    <property type="entry name" value="LysR_subst-bd"/>
</dbReference>
<dbReference type="InterPro" id="IPR050176">
    <property type="entry name" value="LTTR"/>
</dbReference>
<dbReference type="Pfam" id="PF00126">
    <property type="entry name" value="HTH_1"/>
    <property type="match status" value="1"/>
</dbReference>
<dbReference type="PRINTS" id="PR00039">
    <property type="entry name" value="HTHLYSR"/>
</dbReference>
<comment type="caution">
    <text evidence="6">The sequence shown here is derived from an EMBL/GenBank/DDBJ whole genome shotgun (WGS) entry which is preliminary data.</text>
</comment>
<dbReference type="FunFam" id="1.10.10.10:FF:000001">
    <property type="entry name" value="LysR family transcriptional regulator"/>
    <property type="match status" value="1"/>
</dbReference>
<reference evidence="6 7" key="1">
    <citation type="submission" date="2018-10" db="EMBL/GenBank/DDBJ databases">
        <title>Isolation, diversity and antifungal activity of actinobacteria from wheat.</title>
        <authorList>
            <person name="Han C."/>
        </authorList>
    </citation>
    <scope>NUCLEOTIDE SEQUENCE [LARGE SCALE GENOMIC DNA]</scope>
    <source>
        <strain evidence="6 7">NEAU-YY56</strain>
    </source>
</reference>
<dbReference type="InterPro" id="IPR000847">
    <property type="entry name" value="LysR_HTH_N"/>
</dbReference>
<dbReference type="SUPFAM" id="SSF53850">
    <property type="entry name" value="Periplasmic binding protein-like II"/>
    <property type="match status" value="1"/>
</dbReference>
<organism evidence="6 7">
    <name type="scientific">Cellulomonas triticagri</name>
    <dbReference type="NCBI Taxonomy" id="2483352"/>
    <lineage>
        <taxon>Bacteria</taxon>
        <taxon>Bacillati</taxon>
        <taxon>Actinomycetota</taxon>
        <taxon>Actinomycetes</taxon>
        <taxon>Micrococcales</taxon>
        <taxon>Cellulomonadaceae</taxon>
        <taxon>Cellulomonas</taxon>
    </lineage>
</organism>
<dbReference type="Gene3D" id="1.10.10.10">
    <property type="entry name" value="Winged helix-like DNA-binding domain superfamily/Winged helix DNA-binding domain"/>
    <property type="match status" value="1"/>
</dbReference>
<keyword evidence="2" id="KW-0805">Transcription regulation</keyword>
<dbReference type="GO" id="GO:0003700">
    <property type="term" value="F:DNA-binding transcription factor activity"/>
    <property type="evidence" value="ECO:0007669"/>
    <property type="project" value="InterPro"/>
</dbReference>
<evidence type="ECO:0000313" key="6">
    <source>
        <dbReference type="EMBL" id="RMI09279.1"/>
    </source>
</evidence>
<dbReference type="PANTHER" id="PTHR30579">
    <property type="entry name" value="TRANSCRIPTIONAL REGULATOR"/>
    <property type="match status" value="1"/>
</dbReference>
<dbReference type="GO" id="GO:0003677">
    <property type="term" value="F:DNA binding"/>
    <property type="evidence" value="ECO:0007669"/>
    <property type="project" value="UniProtKB-KW"/>
</dbReference>
<dbReference type="PANTHER" id="PTHR30579:SF7">
    <property type="entry name" value="HTH-TYPE TRANSCRIPTIONAL REGULATOR LRHA-RELATED"/>
    <property type="match status" value="1"/>
</dbReference>
<keyword evidence="4" id="KW-0804">Transcription</keyword>
<dbReference type="RefSeq" id="WP_122149467.1">
    <property type="nucleotide sequence ID" value="NZ_RFFI01000054.1"/>
</dbReference>